<name>A0ABV4ZAH8_9PSED</name>
<comment type="caution">
    <text evidence="1">The sequence shown here is derived from an EMBL/GenBank/DDBJ whole genome shotgun (WGS) entry which is preliminary data.</text>
</comment>
<sequence>MKLIGSVTEAKIREALIYSACYILNNVGVLTFLEGVFGLISSSYVLSHTPEQGEDFYVVLVNGSVVVNFELSRSCEGAKPENFVTMEVEQYRKTLRGRNSLLKLAIAMELAAENMQKD</sequence>
<evidence type="ECO:0008006" key="3">
    <source>
        <dbReference type="Google" id="ProtNLM"/>
    </source>
</evidence>
<reference evidence="1 2" key="1">
    <citation type="submission" date="2024-09" db="EMBL/GenBank/DDBJ databases">
        <authorList>
            <person name="Fullem K."/>
        </authorList>
    </citation>
    <scope>NUCLEOTIDE SEQUENCE [LARGE SCALE GENOMIC DNA]</scope>
    <source>
        <strain evidence="2">K1(2024)</strain>
    </source>
</reference>
<organism evidence="1 2">
    <name type="scientific">Pseudomonas boreofloridensis</name>
    <dbReference type="NCBI Taxonomy" id="3064348"/>
    <lineage>
        <taxon>Bacteria</taxon>
        <taxon>Pseudomonadati</taxon>
        <taxon>Pseudomonadota</taxon>
        <taxon>Gammaproteobacteria</taxon>
        <taxon>Pseudomonadales</taxon>
        <taxon>Pseudomonadaceae</taxon>
        <taxon>Pseudomonas</taxon>
    </lineage>
</organism>
<accession>A0ABV4ZAH8</accession>
<keyword evidence="2" id="KW-1185">Reference proteome</keyword>
<proteinExistence type="predicted"/>
<protein>
    <recommendedName>
        <fullName evidence="3">His-Xaa-Ser system protein HxsD</fullName>
    </recommendedName>
</protein>
<dbReference type="EMBL" id="JBHFXX010000009">
    <property type="protein sequence ID" value="MFB3801352.1"/>
    <property type="molecule type" value="Genomic_DNA"/>
</dbReference>
<gene>
    <name evidence="1" type="ORF">ACE1YR_13095</name>
</gene>
<evidence type="ECO:0000313" key="1">
    <source>
        <dbReference type="EMBL" id="MFB3801352.1"/>
    </source>
</evidence>
<evidence type="ECO:0000313" key="2">
    <source>
        <dbReference type="Proteomes" id="UP001577047"/>
    </source>
</evidence>
<dbReference type="Proteomes" id="UP001577047">
    <property type="component" value="Unassembled WGS sequence"/>
</dbReference>
<dbReference type="RefSeq" id="WP_304484537.1">
    <property type="nucleotide sequence ID" value="NZ_JAUQOQ010000009.1"/>
</dbReference>